<feature type="non-terminal residue" evidence="1">
    <location>
        <position position="1"/>
    </location>
</feature>
<evidence type="ECO:0008006" key="3">
    <source>
        <dbReference type="Google" id="ProtNLM"/>
    </source>
</evidence>
<accession>W9WU18</accession>
<dbReference type="STRING" id="1182543.W9WU18"/>
<protein>
    <recommendedName>
        <fullName evidence="3">Cation-transporting P-type ATPase N-terminal domain-containing protein</fullName>
    </recommendedName>
</protein>
<dbReference type="EMBL" id="AMGX01000007">
    <property type="protein sequence ID" value="EXJ71423.1"/>
    <property type="molecule type" value="Genomic_DNA"/>
</dbReference>
<proteinExistence type="predicted"/>
<sequence length="142" mass="15290">VACVCSSSRSASGIPTGFRTLLFHVTNPHERKQSGSREGAGPASANLEHINFHLLSAEDVCRQLDVFPAESLSHDDALARIKYGQKHLAAASPTFLGERGGGGNTFLCLRWLLFSAMDCCFIVFFLCWKPLGTPPTGHITSG</sequence>
<comment type="caution">
    <text evidence="1">The sequence shown here is derived from an EMBL/GenBank/DDBJ whole genome shotgun (WGS) entry which is preliminary data.</text>
</comment>
<organism evidence="1 2">
    <name type="scientific">Cladophialophora psammophila CBS 110553</name>
    <dbReference type="NCBI Taxonomy" id="1182543"/>
    <lineage>
        <taxon>Eukaryota</taxon>
        <taxon>Fungi</taxon>
        <taxon>Dikarya</taxon>
        <taxon>Ascomycota</taxon>
        <taxon>Pezizomycotina</taxon>
        <taxon>Eurotiomycetes</taxon>
        <taxon>Chaetothyriomycetidae</taxon>
        <taxon>Chaetothyriales</taxon>
        <taxon>Herpotrichiellaceae</taxon>
        <taxon>Cladophialophora</taxon>
    </lineage>
</organism>
<dbReference type="GeneID" id="19189949"/>
<dbReference type="OrthoDB" id="116380at2759"/>
<reference evidence="1 2" key="1">
    <citation type="submission" date="2013-03" db="EMBL/GenBank/DDBJ databases">
        <title>The Genome Sequence of Cladophialophora psammophila CBS 110553.</title>
        <authorList>
            <consortium name="The Broad Institute Genomics Platform"/>
            <person name="Cuomo C."/>
            <person name="de Hoog S."/>
            <person name="Gorbushina A."/>
            <person name="Walker B."/>
            <person name="Young S.K."/>
            <person name="Zeng Q."/>
            <person name="Gargeya S."/>
            <person name="Fitzgerald M."/>
            <person name="Haas B."/>
            <person name="Abouelleil A."/>
            <person name="Allen A.W."/>
            <person name="Alvarado L."/>
            <person name="Arachchi H.M."/>
            <person name="Berlin A.M."/>
            <person name="Chapman S.B."/>
            <person name="Gainer-Dewar J."/>
            <person name="Goldberg J."/>
            <person name="Griggs A."/>
            <person name="Gujja S."/>
            <person name="Hansen M."/>
            <person name="Howarth C."/>
            <person name="Imamovic A."/>
            <person name="Ireland A."/>
            <person name="Larimer J."/>
            <person name="McCowan C."/>
            <person name="Murphy C."/>
            <person name="Pearson M."/>
            <person name="Poon T.W."/>
            <person name="Priest M."/>
            <person name="Roberts A."/>
            <person name="Saif S."/>
            <person name="Shea T."/>
            <person name="Sisk P."/>
            <person name="Sykes S."/>
            <person name="Wortman J."/>
            <person name="Nusbaum C."/>
            <person name="Birren B."/>
        </authorList>
    </citation>
    <scope>NUCLEOTIDE SEQUENCE [LARGE SCALE GENOMIC DNA]</scope>
    <source>
        <strain evidence="1 2">CBS 110553</strain>
    </source>
</reference>
<gene>
    <name evidence="1" type="ORF">A1O5_05231</name>
</gene>
<evidence type="ECO:0000313" key="2">
    <source>
        <dbReference type="Proteomes" id="UP000019471"/>
    </source>
</evidence>
<dbReference type="HOGENOM" id="CLU_1820364_0_0_1"/>
<dbReference type="Proteomes" id="UP000019471">
    <property type="component" value="Unassembled WGS sequence"/>
</dbReference>
<dbReference type="AlphaFoldDB" id="W9WU18"/>
<dbReference type="RefSeq" id="XP_007744022.1">
    <property type="nucleotide sequence ID" value="XM_007745832.1"/>
</dbReference>
<keyword evidence="2" id="KW-1185">Reference proteome</keyword>
<evidence type="ECO:0000313" key="1">
    <source>
        <dbReference type="EMBL" id="EXJ71423.1"/>
    </source>
</evidence>
<name>W9WU18_9EURO</name>